<feature type="transmembrane region" description="Helical" evidence="1">
    <location>
        <begin position="6"/>
        <end position="25"/>
    </location>
</feature>
<comment type="caution">
    <text evidence="2">The sequence shown here is derived from an EMBL/GenBank/DDBJ whole genome shotgun (WGS) entry which is preliminary data.</text>
</comment>
<reference evidence="2" key="2">
    <citation type="submission" date="2023-05" db="EMBL/GenBank/DDBJ databases">
        <authorList>
            <person name="Fouks B."/>
        </authorList>
    </citation>
    <scope>NUCLEOTIDE SEQUENCE</scope>
    <source>
        <strain evidence="2">Stay&amp;Tobe</strain>
        <tissue evidence="2">Testes</tissue>
    </source>
</reference>
<evidence type="ECO:0000256" key="1">
    <source>
        <dbReference type="SAM" id="Phobius"/>
    </source>
</evidence>
<sequence>VKGICYTVLLILMKATFFNITFLYGTHTEKPSYMLPYLMYTLFLYVFSLIVTLYFGISVLAHNTISGVVTIFLGQLAYVLVAYFWVILYSYYQQLEQKRSPKNEVQYEKCVP</sequence>
<dbReference type="AlphaFoldDB" id="A0AAD8ENU8"/>
<proteinExistence type="predicted"/>
<dbReference type="EMBL" id="JASPKZ010001977">
    <property type="protein sequence ID" value="KAJ9596639.1"/>
    <property type="molecule type" value="Genomic_DNA"/>
</dbReference>
<feature type="non-terminal residue" evidence="2">
    <location>
        <position position="1"/>
    </location>
</feature>
<dbReference type="Proteomes" id="UP001233999">
    <property type="component" value="Unassembled WGS sequence"/>
</dbReference>
<feature type="transmembrane region" description="Helical" evidence="1">
    <location>
        <begin position="69"/>
        <end position="92"/>
    </location>
</feature>
<reference evidence="2" key="1">
    <citation type="journal article" date="2023" name="IScience">
        <title>Live-bearing cockroach genome reveals convergent evolutionary mechanisms linked to viviparity in insects and beyond.</title>
        <authorList>
            <person name="Fouks B."/>
            <person name="Harrison M.C."/>
            <person name="Mikhailova A.A."/>
            <person name="Marchal E."/>
            <person name="English S."/>
            <person name="Carruthers M."/>
            <person name="Jennings E.C."/>
            <person name="Chiamaka E.L."/>
            <person name="Frigard R.A."/>
            <person name="Pippel M."/>
            <person name="Attardo G.M."/>
            <person name="Benoit J.B."/>
            <person name="Bornberg-Bauer E."/>
            <person name="Tobe S.S."/>
        </authorList>
    </citation>
    <scope>NUCLEOTIDE SEQUENCE</scope>
    <source>
        <strain evidence="2">Stay&amp;Tobe</strain>
    </source>
</reference>
<name>A0AAD8ENU8_DIPPU</name>
<accession>A0AAD8ENU8</accession>
<keyword evidence="1" id="KW-1133">Transmembrane helix</keyword>
<keyword evidence="1" id="KW-0472">Membrane</keyword>
<gene>
    <name evidence="2" type="ORF">L9F63_012336</name>
</gene>
<organism evidence="2 3">
    <name type="scientific">Diploptera punctata</name>
    <name type="common">Pacific beetle cockroach</name>
    <dbReference type="NCBI Taxonomy" id="6984"/>
    <lineage>
        <taxon>Eukaryota</taxon>
        <taxon>Metazoa</taxon>
        <taxon>Ecdysozoa</taxon>
        <taxon>Arthropoda</taxon>
        <taxon>Hexapoda</taxon>
        <taxon>Insecta</taxon>
        <taxon>Pterygota</taxon>
        <taxon>Neoptera</taxon>
        <taxon>Polyneoptera</taxon>
        <taxon>Dictyoptera</taxon>
        <taxon>Blattodea</taxon>
        <taxon>Blaberoidea</taxon>
        <taxon>Blaberidae</taxon>
        <taxon>Diplopterinae</taxon>
        <taxon>Diploptera</taxon>
    </lineage>
</organism>
<keyword evidence="1" id="KW-0812">Transmembrane</keyword>
<evidence type="ECO:0000313" key="2">
    <source>
        <dbReference type="EMBL" id="KAJ9596639.1"/>
    </source>
</evidence>
<feature type="transmembrane region" description="Helical" evidence="1">
    <location>
        <begin position="37"/>
        <end position="57"/>
    </location>
</feature>
<evidence type="ECO:0000313" key="3">
    <source>
        <dbReference type="Proteomes" id="UP001233999"/>
    </source>
</evidence>
<keyword evidence="3" id="KW-1185">Reference proteome</keyword>
<protein>
    <submittedName>
        <fullName evidence="2">Uncharacterized protein</fullName>
    </submittedName>
</protein>